<protein>
    <submittedName>
        <fullName evidence="1">Glycosyltransferase family 4 protein</fullName>
    </submittedName>
</protein>
<dbReference type="EMBL" id="CP070608">
    <property type="protein sequence ID" value="QSE97189.1"/>
    <property type="molecule type" value="Genomic_DNA"/>
</dbReference>
<accession>A0A974WG40</accession>
<evidence type="ECO:0000313" key="1">
    <source>
        <dbReference type="EMBL" id="QSE97189.1"/>
    </source>
</evidence>
<dbReference type="Proteomes" id="UP000662783">
    <property type="component" value="Chromosome"/>
</dbReference>
<dbReference type="KEGG" id="fuv:JR347_16595"/>
<dbReference type="CDD" id="cd03794">
    <property type="entry name" value="GT4_WbuB-like"/>
    <property type="match status" value="1"/>
</dbReference>
<evidence type="ECO:0000313" key="2">
    <source>
        <dbReference type="Proteomes" id="UP000662783"/>
    </source>
</evidence>
<keyword evidence="2" id="KW-1185">Reference proteome</keyword>
<dbReference type="RefSeq" id="WP_205721702.1">
    <property type="nucleotide sequence ID" value="NZ_CP070608.1"/>
</dbReference>
<dbReference type="Gene3D" id="3.40.50.2000">
    <property type="entry name" value="Glycogen Phosphorylase B"/>
    <property type="match status" value="2"/>
</dbReference>
<dbReference type="AlphaFoldDB" id="A0A974WG40"/>
<organism evidence="1 2">
    <name type="scientific">Fulvivirga lutea</name>
    <dbReference type="NCBI Taxonomy" id="2810512"/>
    <lineage>
        <taxon>Bacteria</taxon>
        <taxon>Pseudomonadati</taxon>
        <taxon>Bacteroidota</taxon>
        <taxon>Cytophagia</taxon>
        <taxon>Cytophagales</taxon>
        <taxon>Fulvivirgaceae</taxon>
        <taxon>Fulvivirga</taxon>
    </lineage>
</organism>
<proteinExistence type="predicted"/>
<sequence length="421" mass="48521">MKKVLIITYYWPPSGGGGVQRWLKFSKYLPEFGWEPIIFTPENPDFDMKDDTLLNDVNPELEVIKLPIWEPYKLFEKISGKQRPSQGLIQSSKKQGIFTKLAIWLRGNLLIPDPRKFWVKPSVKFLKDFVQDNGINTVITTGPPHSMHLIGLQLKRKLNIRWIADFRDPWSKWDMLENFKLSSLARRMHRKLELRVLQNADEVITVSQTWVNEFEDIHKRTYRVITNGFDDSDFDNIKPKKGSGKIVISHFGLINTFRNPVIFWDVLRRLSTQVQIEVRLYGTIEEPIKDSVMADPILSNLIEFKPPVSHDEVLRAYAESDILLLLLNNSNNAHGHIPGKLFEYLASQRPIIALGPKNGDAANIINQCEAGTTVSWKDEEALRKAILSVIDGEESKRELKAIEKFSRRNLTQELVQKVLAN</sequence>
<reference evidence="1" key="1">
    <citation type="submission" date="2021-02" db="EMBL/GenBank/DDBJ databases">
        <title>Fulvivirga sp. S481 isolated from sea water.</title>
        <authorList>
            <person name="Bae S.S."/>
            <person name="Baek K."/>
        </authorList>
    </citation>
    <scope>NUCLEOTIDE SEQUENCE</scope>
    <source>
        <strain evidence="1">S481</strain>
    </source>
</reference>
<name>A0A974WG40_9BACT</name>
<dbReference type="PANTHER" id="PTHR12526">
    <property type="entry name" value="GLYCOSYLTRANSFERASE"/>
    <property type="match status" value="1"/>
</dbReference>
<dbReference type="Pfam" id="PF13692">
    <property type="entry name" value="Glyco_trans_1_4"/>
    <property type="match status" value="1"/>
</dbReference>
<dbReference type="SUPFAM" id="SSF53756">
    <property type="entry name" value="UDP-Glycosyltransferase/glycogen phosphorylase"/>
    <property type="match status" value="1"/>
</dbReference>
<gene>
    <name evidence="1" type="ORF">JR347_16595</name>
</gene>